<comment type="caution">
    <text evidence="1">The sequence shown here is derived from an EMBL/GenBank/DDBJ whole genome shotgun (WGS) entry which is preliminary data.</text>
</comment>
<organism evidence="1 2">
    <name type="scientific">Pseudomonas synxantha</name>
    <dbReference type="NCBI Taxonomy" id="47883"/>
    <lineage>
        <taxon>Bacteria</taxon>
        <taxon>Pseudomonadati</taxon>
        <taxon>Pseudomonadota</taxon>
        <taxon>Gammaproteobacteria</taxon>
        <taxon>Pseudomonadales</taxon>
        <taxon>Pseudomonadaceae</taxon>
        <taxon>Pseudomonas</taxon>
    </lineage>
</organism>
<protein>
    <submittedName>
        <fullName evidence="1">AcrR family transcriptional regulator</fullName>
    </submittedName>
</protein>
<accession>A0ACC6JHF7</accession>
<dbReference type="Proteomes" id="UP001259420">
    <property type="component" value="Unassembled WGS sequence"/>
</dbReference>
<evidence type="ECO:0000313" key="2">
    <source>
        <dbReference type="Proteomes" id="UP001259420"/>
    </source>
</evidence>
<sequence>MPQLGEVIGVLQGSLYNAYGDKQALFLEVFARYQKL</sequence>
<reference evidence="1" key="1">
    <citation type="submission" date="2023-07" db="EMBL/GenBank/DDBJ databases">
        <title>Sorghum-associated microbial communities from plants grown in Nebraska, USA.</title>
        <authorList>
            <person name="Schachtman D."/>
        </authorList>
    </citation>
    <scope>NUCLEOTIDE SEQUENCE</scope>
    <source>
        <strain evidence="1">BE46</strain>
    </source>
</reference>
<evidence type="ECO:0000313" key="1">
    <source>
        <dbReference type="EMBL" id="MDR6605916.1"/>
    </source>
</evidence>
<keyword evidence="2" id="KW-1185">Reference proteome</keyword>
<name>A0ACC6JHF7_9PSED</name>
<dbReference type="EMBL" id="JAVDSD010000002">
    <property type="protein sequence ID" value="MDR6605916.1"/>
    <property type="molecule type" value="Genomic_DNA"/>
</dbReference>
<proteinExistence type="predicted"/>
<gene>
    <name evidence="1" type="ORF">J2X87_000981</name>
</gene>